<evidence type="ECO:0000256" key="6">
    <source>
        <dbReference type="SAM" id="MobiDB-lite"/>
    </source>
</evidence>
<feature type="transmembrane region" description="Helical" evidence="7">
    <location>
        <begin position="491"/>
        <end position="511"/>
    </location>
</feature>
<comment type="subcellular location">
    <subcellularLocation>
        <location evidence="1">Cell membrane</location>
        <topology evidence="1">Multi-pass membrane protein</topology>
    </subcellularLocation>
</comment>
<feature type="compositionally biased region" description="Polar residues" evidence="6">
    <location>
        <begin position="48"/>
        <end position="57"/>
    </location>
</feature>
<proteinExistence type="predicted"/>
<feature type="compositionally biased region" description="Low complexity" evidence="6">
    <location>
        <begin position="11"/>
        <end position="27"/>
    </location>
</feature>
<name>A0A8K0L2M1_9PEZI</name>
<dbReference type="Proteomes" id="UP000809789">
    <property type="component" value="Unassembled WGS sequence"/>
</dbReference>
<dbReference type="GO" id="GO:0005886">
    <property type="term" value="C:plasma membrane"/>
    <property type="evidence" value="ECO:0007669"/>
    <property type="project" value="UniProtKB-SubCell"/>
</dbReference>
<keyword evidence="10" id="KW-1185">Reference proteome</keyword>
<organism evidence="9 10">
    <name type="scientific">Elsinoe batatas</name>
    <dbReference type="NCBI Taxonomy" id="2601811"/>
    <lineage>
        <taxon>Eukaryota</taxon>
        <taxon>Fungi</taxon>
        <taxon>Dikarya</taxon>
        <taxon>Ascomycota</taxon>
        <taxon>Pezizomycotina</taxon>
        <taxon>Dothideomycetes</taxon>
        <taxon>Dothideomycetidae</taxon>
        <taxon>Myriangiales</taxon>
        <taxon>Elsinoaceae</taxon>
        <taxon>Elsinoe</taxon>
    </lineage>
</organism>
<dbReference type="PANTHER" id="PTHR34187:SF2">
    <property type="entry name" value="DUF202 DOMAIN-CONTAINING PROTEIN"/>
    <property type="match status" value="1"/>
</dbReference>
<accession>A0A8K0L2M1</accession>
<keyword evidence="5 7" id="KW-0472">Membrane</keyword>
<protein>
    <recommendedName>
        <fullName evidence="8">DUF202 domain-containing protein</fullName>
    </recommendedName>
</protein>
<reference evidence="9" key="1">
    <citation type="submission" date="2021-07" db="EMBL/GenBank/DDBJ databases">
        <title>Elsinoe batatas strain:CRI-CJ2 Genome sequencing and assembly.</title>
        <authorList>
            <person name="Huang L."/>
        </authorList>
    </citation>
    <scope>NUCLEOTIDE SEQUENCE</scope>
    <source>
        <strain evidence="9">CRI-CJ2</strain>
    </source>
</reference>
<evidence type="ECO:0000256" key="1">
    <source>
        <dbReference type="ARBA" id="ARBA00004651"/>
    </source>
</evidence>
<dbReference type="InterPro" id="IPR052053">
    <property type="entry name" value="IM_YidH-like"/>
</dbReference>
<evidence type="ECO:0000313" key="10">
    <source>
        <dbReference type="Proteomes" id="UP000809789"/>
    </source>
</evidence>
<evidence type="ECO:0000256" key="7">
    <source>
        <dbReference type="SAM" id="Phobius"/>
    </source>
</evidence>
<feature type="region of interest" description="Disordered" evidence="6">
    <location>
        <begin position="397"/>
        <end position="421"/>
    </location>
</feature>
<keyword evidence="2" id="KW-1003">Cell membrane</keyword>
<dbReference type="InterPro" id="IPR003807">
    <property type="entry name" value="DUF202"/>
</dbReference>
<feature type="region of interest" description="Disordered" evidence="6">
    <location>
        <begin position="138"/>
        <end position="224"/>
    </location>
</feature>
<evidence type="ECO:0000313" key="9">
    <source>
        <dbReference type="EMBL" id="KAG8626526.1"/>
    </source>
</evidence>
<feature type="compositionally biased region" description="Low complexity" evidence="6">
    <location>
        <begin position="399"/>
        <end position="421"/>
    </location>
</feature>
<evidence type="ECO:0000259" key="8">
    <source>
        <dbReference type="Pfam" id="PF02656"/>
    </source>
</evidence>
<evidence type="ECO:0000256" key="2">
    <source>
        <dbReference type="ARBA" id="ARBA00022475"/>
    </source>
</evidence>
<evidence type="ECO:0000256" key="3">
    <source>
        <dbReference type="ARBA" id="ARBA00022692"/>
    </source>
</evidence>
<sequence length="515" mass="54753">MPLPCSPVSMSTGDDTSTSQSQSAAGSDSEEGSLITPRPGPSAPAERTQATLSQPAQPTAEAFKRSTSFKDWRTDTDRERAGAASEDDEVEQAIESGHAIREPSLVSKAQPKQFQPINQAQIDAAVPQQQFSVITTVASIEPSRRLPSPSPSINSNRSTKSSHSRSGSFSSTKLKSKSKSQSGSGSTSPTLAKKPTEPERQRSVSFHPTSYTRPGLGEDGVTPNTSYSAYLMARKASPRGSIADTQHLTEEPESSADENTAILRRASVKAANNTYGTSTSRTTDSISPHAAGYEAPPDPGAPLRRKPSPPTSSSRDRDAHSSSSSTSHSHQEESRWRVLLEKYGSIELENKGSVARDHLALERTFLAWLRTSLSFASIGIAVTQLFRLNTTLQEDQSANSTSVPSSSSPVVVSGGSSPGPNGNRKVYQSEFLTALASSPDLKRLSHVGKPLGATFLVVAILILLVGFHRYFESQHYVIRGKFPASRGSVLLVSAVAGALIVASLAVILSVAPRGE</sequence>
<feature type="transmembrane region" description="Helical" evidence="7">
    <location>
        <begin position="451"/>
        <end position="471"/>
    </location>
</feature>
<dbReference type="EMBL" id="JAESVG020000006">
    <property type="protein sequence ID" value="KAG8626526.1"/>
    <property type="molecule type" value="Genomic_DNA"/>
</dbReference>
<evidence type="ECO:0000256" key="4">
    <source>
        <dbReference type="ARBA" id="ARBA00022989"/>
    </source>
</evidence>
<feature type="compositionally biased region" description="Basic and acidic residues" evidence="6">
    <location>
        <begin position="62"/>
        <end position="81"/>
    </location>
</feature>
<feature type="region of interest" description="Disordered" evidence="6">
    <location>
        <begin position="1"/>
        <end position="112"/>
    </location>
</feature>
<feature type="domain" description="DUF202" evidence="8">
    <location>
        <begin position="356"/>
        <end position="475"/>
    </location>
</feature>
<dbReference type="PANTHER" id="PTHR34187">
    <property type="entry name" value="FGR18P"/>
    <property type="match status" value="1"/>
</dbReference>
<dbReference type="OrthoDB" id="199599at2759"/>
<keyword evidence="4 7" id="KW-1133">Transmembrane helix</keyword>
<feature type="compositionally biased region" description="Polar residues" evidence="6">
    <location>
        <begin position="270"/>
        <end position="286"/>
    </location>
</feature>
<dbReference type="AlphaFoldDB" id="A0A8K0L2M1"/>
<dbReference type="Pfam" id="PF02656">
    <property type="entry name" value="DUF202"/>
    <property type="match status" value="1"/>
</dbReference>
<evidence type="ECO:0000256" key="5">
    <source>
        <dbReference type="ARBA" id="ARBA00023136"/>
    </source>
</evidence>
<comment type="caution">
    <text evidence="9">The sequence shown here is derived from an EMBL/GenBank/DDBJ whole genome shotgun (WGS) entry which is preliminary data.</text>
</comment>
<gene>
    <name evidence="9" type="ORF">KVT40_005471</name>
</gene>
<feature type="compositionally biased region" description="Polar residues" evidence="6">
    <location>
        <begin position="203"/>
        <end position="212"/>
    </location>
</feature>
<feature type="region of interest" description="Disordered" evidence="6">
    <location>
        <begin position="241"/>
        <end position="335"/>
    </location>
</feature>
<keyword evidence="3 7" id="KW-0812">Transmembrane</keyword>
<feature type="compositionally biased region" description="Low complexity" evidence="6">
    <location>
        <begin position="139"/>
        <end position="190"/>
    </location>
</feature>